<evidence type="ECO:0000313" key="6">
    <source>
        <dbReference type="Proteomes" id="UP000282106"/>
    </source>
</evidence>
<dbReference type="EMBL" id="RJVO01000005">
    <property type="protein sequence ID" value="ROH89197.1"/>
    <property type="molecule type" value="Genomic_DNA"/>
</dbReference>
<proteinExistence type="predicted"/>
<dbReference type="PANTHER" id="PTHR44227:SF3">
    <property type="entry name" value="PROTEIN O-MANNOSYL-TRANSFERASE TMTC4"/>
    <property type="match status" value="1"/>
</dbReference>
<dbReference type="PROSITE" id="PS50005">
    <property type="entry name" value="TPR"/>
    <property type="match status" value="2"/>
</dbReference>
<dbReference type="RefSeq" id="WP_123212219.1">
    <property type="nucleotide sequence ID" value="NZ_RJVO01000005.1"/>
</dbReference>
<keyword evidence="4" id="KW-0732">Signal</keyword>
<feature type="repeat" description="TPR" evidence="3">
    <location>
        <begin position="35"/>
        <end position="68"/>
    </location>
</feature>
<evidence type="ECO:0000313" key="5">
    <source>
        <dbReference type="EMBL" id="ROH89197.1"/>
    </source>
</evidence>
<dbReference type="Pfam" id="PF14559">
    <property type="entry name" value="TPR_19"/>
    <property type="match status" value="1"/>
</dbReference>
<dbReference type="InterPro" id="IPR019734">
    <property type="entry name" value="TPR_rpt"/>
</dbReference>
<dbReference type="SUPFAM" id="SSF48452">
    <property type="entry name" value="TPR-like"/>
    <property type="match status" value="1"/>
</dbReference>
<dbReference type="Proteomes" id="UP000282106">
    <property type="component" value="Unassembled WGS sequence"/>
</dbReference>
<accession>A0A3N0V8S0</accession>
<dbReference type="AlphaFoldDB" id="A0A3N0V8S0"/>
<evidence type="ECO:0000256" key="4">
    <source>
        <dbReference type="SAM" id="SignalP"/>
    </source>
</evidence>
<evidence type="ECO:0000256" key="2">
    <source>
        <dbReference type="ARBA" id="ARBA00022803"/>
    </source>
</evidence>
<dbReference type="InterPro" id="IPR052346">
    <property type="entry name" value="O-mannosyl-transferase_TMTC"/>
</dbReference>
<dbReference type="InParanoid" id="A0A3N0V8S0"/>
<evidence type="ECO:0000256" key="1">
    <source>
        <dbReference type="ARBA" id="ARBA00022737"/>
    </source>
</evidence>
<protein>
    <submittedName>
        <fullName evidence="5">Type IV pilus biogenesis/stability protein PilW</fullName>
    </submittedName>
</protein>
<reference evidence="5 6" key="1">
    <citation type="submission" date="2018-10" db="EMBL/GenBank/DDBJ databases">
        <authorList>
            <person name="Chen W.-M."/>
        </authorList>
    </citation>
    <scope>NUCLEOTIDE SEQUENCE [LARGE SCALE GENOMIC DNA]</scope>
    <source>
        <strain evidence="5 6">THS-13</strain>
    </source>
</reference>
<keyword evidence="2 3" id="KW-0802">TPR repeat</keyword>
<organism evidence="5 6">
    <name type="scientific">Stagnimonas aquatica</name>
    <dbReference type="NCBI Taxonomy" id="2689987"/>
    <lineage>
        <taxon>Bacteria</taxon>
        <taxon>Pseudomonadati</taxon>
        <taxon>Pseudomonadota</taxon>
        <taxon>Gammaproteobacteria</taxon>
        <taxon>Nevskiales</taxon>
        <taxon>Nevskiaceae</taxon>
        <taxon>Stagnimonas</taxon>
    </lineage>
</organism>
<dbReference type="NCBIfam" id="TIGR02521">
    <property type="entry name" value="type_IV_pilW"/>
    <property type="match status" value="1"/>
</dbReference>
<name>A0A3N0V8S0_9GAMM</name>
<feature type="signal peptide" evidence="4">
    <location>
        <begin position="1"/>
        <end position="22"/>
    </location>
</feature>
<dbReference type="Gene3D" id="1.25.40.10">
    <property type="entry name" value="Tetratricopeptide repeat domain"/>
    <property type="match status" value="1"/>
</dbReference>
<dbReference type="InterPro" id="IPR011990">
    <property type="entry name" value="TPR-like_helical_dom_sf"/>
</dbReference>
<comment type="caution">
    <text evidence="5">The sequence shown here is derived from an EMBL/GenBank/DDBJ whole genome shotgun (WGS) entry which is preliminary data.</text>
</comment>
<keyword evidence="6" id="KW-1185">Reference proteome</keyword>
<sequence>MKRLIAVLLLGLLSACVTEYGAGEKPVEPNFREAARANTQLGIEYARKGQFDLAMEKLKRALEQDSGYAPTHGALALLYAKRGEEALAEQHYRRALSLDPKEPFTRNNFAVFQCGRGKVREGEHLLLETANDRSYGAPEAAWTNAGICVRRNDPAKAERYFREALNANPNYPDALLEMAVLAAQNQDWLRVRAFIQRRDRAAPATAQSLLLALQAERSLDDRAAASQLELRLRNEFPEVAIPR</sequence>
<dbReference type="PROSITE" id="PS51257">
    <property type="entry name" value="PROKAR_LIPOPROTEIN"/>
    <property type="match status" value="1"/>
</dbReference>
<feature type="chain" id="PRO_5018307630" evidence="4">
    <location>
        <begin position="23"/>
        <end position="243"/>
    </location>
</feature>
<dbReference type="InterPro" id="IPR013360">
    <property type="entry name" value="Pilus_4_PilW"/>
</dbReference>
<gene>
    <name evidence="5" type="primary">pilW</name>
    <name evidence="5" type="ORF">ED208_12405</name>
</gene>
<dbReference type="PANTHER" id="PTHR44227">
    <property type="match status" value="1"/>
</dbReference>
<evidence type="ECO:0000256" key="3">
    <source>
        <dbReference type="PROSITE-ProRule" id="PRU00339"/>
    </source>
</evidence>
<dbReference type="SMART" id="SM00028">
    <property type="entry name" value="TPR"/>
    <property type="match status" value="3"/>
</dbReference>
<keyword evidence="1" id="KW-0677">Repeat</keyword>
<feature type="repeat" description="TPR" evidence="3">
    <location>
        <begin position="69"/>
        <end position="102"/>
    </location>
</feature>